<dbReference type="Proteomes" id="UP000195402">
    <property type="component" value="Unassembled WGS sequence"/>
</dbReference>
<evidence type="ECO:0000313" key="1">
    <source>
        <dbReference type="EMBL" id="OVA14238.1"/>
    </source>
</evidence>
<dbReference type="PANTHER" id="PTHR33052">
    <property type="entry name" value="DUF4228 DOMAIN PROTEIN-RELATED"/>
    <property type="match status" value="1"/>
</dbReference>
<sequence length="204" mass="22593">MGNYISCTLSISHTGKHSTNCAKVILPNGVIRQFEGPFLTKAAEIMFEIPNHFLVNSRSLHIGRRFSALNADEDLEMGNVYVMFPMRRVNSVVTAGDMGALMVTANSAANKLLTSASGNGKVRVLPESSVDEDSWVAMNLTEDHLGGSNKNWKIKETSDELVLPRLSLDDIDDFLAPDFQHRISMCRSRKPLLETITEEPVLSR</sequence>
<evidence type="ECO:0000313" key="2">
    <source>
        <dbReference type="Proteomes" id="UP000195402"/>
    </source>
</evidence>
<evidence type="ECO:0008006" key="3">
    <source>
        <dbReference type="Google" id="ProtNLM"/>
    </source>
</evidence>
<keyword evidence="2" id="KW-1185">Reference proteome</keyword>
<dbReference type="Pfam" id="PF14009">
    <property type="entry name" value="PADRE"/>
    <property type="match status" value="1"/>
</dbReference>
<name>A0A200QUS5_MACCD</name>
<gene>
    <name evidence="1" type="ORF">BVC80_9025g17</name>
</gene>
<accession>A0A200QUS5</accession>
<proteinExistence type="predicted"/>
<comment type="caution">
    <text evidence="1">The sequence shown here is derived from an EMBL/GenBank/DDBJ whole genome shotgun (WGS) entry which is preliminary data.</text>
</comment>
<dbReference type="STRING" id="56857.A0A200QUS5"/>
<reference evidence="1 2" key="1">
    <citation type="journal article" date="2017" name="Mol. Plant">
        <title>The Genome of Medicinal Plant Macleaya cordata Provides New Insights into Benzylisoquinoline Alkaloids Metabolism.</title>
        <authorList>
            <person name="Liu X."/>
            <person name="Liu Y."/>
            <person name="Huang P."/>
            <person name="Ma Y."/>
            <person name="Qing Z."/>
            <person name="Tang Q."/>
            <person name="Cao H."/>
            <person name="Cheng P."/>
            <person name="Zheng Y."/>
            <person name="Yuan Z."/>
            <person name="Zhou Y."/>
            <person name="Liu J."/>
            <person name="Tang Z."/>
            <person name="Zhuo Y."/>
            <person name="Zhang Y."/>
            <person name="Yu L."/>
            <person name="Huang J."/>
            <person name="Yang P."/>
            <person name="Peng Q."/>
            <person name="Zhang J."/>
            <person name="Jiang W."/>
            <person name="Zhang Z."/>
            <person name="Lin K."/>
            <person name="Ro D.K."/>
            <person name="Chen X."/>
            <person name="Xiong X."/>
            <person name="Shang Y."/>
            <person name="Huang S."/>
            <person name="Zeng J."/>
        </authorList>
    </citation>
    <scope>NUCLEOTIDE SEQUENCE [LARGE SCALE GENOMIC DNA]</scope>
    <source>
        <strain evidence="2">cv. BLH2017</strain>
        <tissue evidence="1">Root</tissue>
    </source>
</reference>
<dbReference type="FunCoup" id="A0A200QUS5">
    <property type="interactions" value="32"/>
</dbReference>
<dbReference type="InterPro" id="IPR025322">
    <property type="entry name" value="PADRE_dom"/>
</dbReference>
<organism evidence="1 2">
    <name type="scientific">Macleaya cordata</name>
    <name type="common">Five-seeded plume-poppy</name>
    <name type="synonym">Bocconia cordata</name>
    <dbReference type="NCBI Taxonomy" id="56857"/>
    <lineage>
        <taxon>Eukaryota</taxon>
        <taxon>Viridiplantae</taxon>
        <taxon>Streptophyta</taxon>
        <taxon>Embryophyta</taxon>
        <taxon>Tracheophyta</taxon>
        <taxon>Spermatophyta</taxon>
        <taxon>Magnoliopsida</taxon>
        <taxon>Ranunculales</taxon>
        <taxon>Papaveraceae</taxon>
        <taxon>Papaveroideae</taxon>
        <taxon>Macleaya</taxon>
    </lineage>
</organism>
<dbReference type="EMBL" id="MVGT01001059">
    <property type="protein sequence ID" value="OVA14238.1"/>
    <property type="molecule type" value="Genomic_DNA"/>
</dbReference>
<dbReference type="InParanoid" id="A0A200QUS5"/>
<dbReference type="OMA" id="FANVYVM"/>
<dbReference type="AlphaFoldDB" id="A0A200QUS5"/>
<protein>
    <recommendedName>
        <fullName evidence="3">DUF4228 domain-containing protein</fullName>
    </recommendedName>
</protein>
<dbReference type="OrthoDB" id="1922322at2759"/>